<dbReference type="SUPFAM" id="SSF111369">
    <property type="entry name" value="HlyD-like secretion proteins"/>
    <property type="match status" value="1"/>
</dbReference>
<evidence type="ECO:0000313" key="2">
    <source>
        <dbReference type="EMBL" id="PPQ28179.1"/>
    </source>
</evidence>
<dbReference type="InterPro" id="IPR006143">
    <property type="entry name" value="RND_pump_MFP"/>
</dbReference>
<name>A0A2S6N0Q5_9HYPH</name>
<sequence>MKPSRRLLFVAAPLLVAGGAAFFVSGSAKERQKPDDPRTSAPLVVVVEAKAIGAVDRGLTGSVSARVQSNLGFRVAGKIVERLVDAGERVRVGQPLMRIDVADLRLALAAKKNAASAARAVAVQARADEKRYATLEKQGWATHQRYEQAKAAMDGAEAQLAAAEADANVAENEAGYSTLNADADGTVVETLGEPGQVVSAGQIVARLAHAGQREAIVALPETLKPAIGSQAQASVYGLGQRRWPARLRQLSDSADLQTRTYEARYVLDGEAAAAPLGATVTIWVADPRAPAAVEAPIGAIFDDGRKTGVWIVDRAASTVSFKPVTILRLAGETAIISGVHAGEPVVALGAHLLHEGAAIRSLVAKGA</sequence>
<dbReference type="RefSeq" id="WP_104509323.1">
    <property type="nucleotide sequence ID" value="NZ_JACIGC010000028.1"/>
</dbReference>
<dbReference type="AlphaFoldDB" id="A0A2S6N0Q5"/>
<dbReference type="PANTHER" id="PTHR30469:SF18">
    <property type="entry name" value="RESISTANCE-NODULATION-CELL DIVISION (RND) EFFLUX MEMBRANE FUSION PROTEIN-RELATED"/>
    <property type="match status" value="1"/>
</dbReference>
<reference evidence="2 3" key="1">
    <citation type="journal article" date="2018" name="Arch. Microbiol.">
        <title>New insights into the metabolic potential of the phototrophic purple bacterium Rhodopila globiformis DSM 161(T) from its draft genome sequence and evidence for a vanadium-dependent nitrogenase.</title>
        <authorList>
            <person name="Imhoff J.F."/>
            <person name="Rahn T."/>
            <person name="Kunzel S."/>
            <person name="Neulinger S.C."/>
        </authorList>
    </citation>
    <scope>NUCLEOTIDE SEQUENCE [LARGE SCALE GENOMIC DNA]</scope>
    <source>
        <strain evidence="2 3">DSM 16996</strain>
    </source>
</reference>
<dbReference type="Gene3D" id="2.40.50.100">
    <property type="match status" value="1"/>
</dbReference>
<comment type="similarity">
    <text evidence="1">Belongs to the membrane fusion protein (MFP) (TC 8.A.1) family.</text>
</comment>
<keyword evidence="3" id="KW-1185">Reference proteome</keyword>
<protein>
    <submittedName>
        <fullName evidence="2">Efflux transporter periplasmic adaptor subunit</fullName>
    </submittedName>
</protein>
<dbReference type="EMBL" id="NHSJ01000114">
    <property type="protein sequence ID" value="PPQ28179.1"/>
    <property type="molecule type" value="Genomic_DNA"/>
</dbReference>
<dbReference type="Gene3D" id="1.10.287.470">
    <property type="entry name" value="Helix hairpin bin"/>
    <property type="match status" value="1"/>
</dbReference>
<accession>A0A2S6N0Q5</accession>
<dbReference type="OrthoDB" id="9813967at2"/>
<dbReference type="GO" id="GO:1990281">
    <property type="term" value="C:efflux pump complex"/>
    <property type="evidence" value="ECO:0007669"/>
    <property type="project" value="TreeGrafter"/>
</dbReference>
<comment type="caution">
    <text evidence="2">The sequence shown here is derived from an EMBL/GenBank/DDBJ whole genome shotgun (WGS) entry which is preliminary data.</text>
</comment>
<dbReference type="GO" id="GO:0015562">
    <property type="term" value="F:efflux transmembrane transporter activity"/>
    <property type="evidence" value="ECO:0007669"/>
    <property type="project" value="TreeGrafter"/>
</dbReference>
<organism evidence="2 3">
    <name type="scientific">Rhodoblastus sphagnicola</name>
    <dbReference type="NCBI Taxonomy" id="333368"/>
    <lineage>
        <taxon>Bacteria</taxon>
        <taxon>Pseudomonadati</taxon>
        <taxon>Pseudomonadota</taxon>
        <taxon>Alphaproteobacteria</taxon>
        <taxon>Hyphomicrobiales</taxon>
        <taxon>Rhodoblastaceae</taxon>
        <taxon>Rhodoblastus</taxon>
    </lineage>
</organism>
<dbReference type="PANTHER" id="PTHR30469">
    <property type="entry name" value="MULTIDRUG RESISTANCE PROTEIN MDTA"/>
    <property type="match status" value="1"/>
</dbReference>
<dbReference type="NCBIfam" id="TIGR01730">
    <property type="entry name" value="RND_mfp"/>
    <property type="match status" value="1"/>
</dbReference>
<gene>
    <name evidence="2" type="ORF">CCR94_18540</name>
</gene>
<dbReference type="Proteomes" id="UP000239089">
    <property type="component" value="Unassembled WGS sequence"/>
</dbReference>
<evidence type="ECO:0000313" key="3">
    <source>
        <dbReference type="Proteomes" id="UP000239089"/>
    </source>
</evidence>
<dbReference type="Gene3D" id="2.40.30.170">
    <property type="match status" value="1"/>
</dbReference>
<dbReference type="Gene3D" id="2.40.420.20">
    <property type="match status" value="1"/>
</dbReference>
<evidence type="ECO:0000256" key="1">
    <source>
        <dbReference type="ARBA" id="ARBA00009477"/>
    </source>
</evidence>
<proteinExistence type="inferred from homology"/>